<evidence type="ECO:0000256" key="1">
    <source>
        <dbReference type="SAM" id="MobiDB-lite"/>
    </source>
</evidence>
<dbReference type="AlphaFoldDB" id="A0A0F9JGM2"/>
<accession>A0A0F9JGM2</accession>
<organism evidence="2">
    <name type="scientific">marine sediment metagenome</name>
    <dbReference type="NCBI Taxonomy" id="412755"/>
    <lineage>
        <taxon>unclassified sequences</taxon>
        <taxon>metagenomes</taxon>
        <taxon>ecological metagenomes</taxon>
    </lineage>
</organism>
<evidence type="ECO:0000313" key="2">
    <source>
        <dbReference type="EMBL" id="KKM68743.1"/>
    </source>
</evidence>
<reference evidence="2" key="1">
    <citation type="journal article" date="2015" name="Nature">
        <title>Complex archaea that bridge the gap between prokaryotes and eukaryotes.</title>
        <authorList>
            <person name="Spang A."/>
            <person name="Saw J.H."/>
            <person name="Jorgensen S.L."/>
            <person name="Zaremba-Niedzwiedzka K."/>
            <person name="Martijn J."/>
            <person name="Lind A.E."/>
            <person name="van Eijk R."/>
            <person name="Schleper C."/>
            <person name="Guy L."/>
            <person name="Ettema T.J."/>
        </authorList>
    </citation>
    <scope>NUCLEOTIDE SEQUENCE</scope>
</reference>
<sequence length="135" mass="14974">MIDRPPVSENDQVTSPYGTDNARDRQHECRANLFLTIVQCISTRDIELYCGNLFLGAVTPTDPGSSDEVAEIYTVALIEFIDVLGRMSNHERMLVVEGIKRPQDLTTAPSRPGLLTTTNSHFGAHNNGISWKTIE</sequence>
<name>A0A0F9JGM2_9ZZZZ</name>
<protein>
    <submittedName>
        <fullName evidence="2">Uncharacterized protein</fullName>
    </submittedName>
</protein>
<comment type="caution">
    <text evidence="2">The sequence shown here is derived from an EMBL/GenBank/DDBJ whole genome shotgun (WGS) entry which is preliminary data.</text>
</comment>
<dbReference type="EMBL" id="LAZR01010115">
    <property type="protein sequence ID" value="KKM68743.1"/>
    <property type="molecule type" value="Genomic_DNA"/>
</dbReference>
<gene>
    <name evidence="2" type="ORF">LCGC14_1457850</name>
</gene>
<feature type="region of interest" description="Disordered" evidence="1">
    <location>
        <begin position="1"/>
        <end position="22"/>
    </location>
</feature>
<proteinExistence type="predicted"/>
<feature type="compositionally biased region" description="Polar residues" evidence="1">
    <location>
        <begin position="9"/>
        <end position="18"/>
    </location>
</feature>